<dbReference type="Proteomes" id="UP000729402">
    <property type="component" value="Unassembled WGS sequence"/>
</dbReference>
<sequence length="73" mass="7740">MRQSTGKAATQERLQRGRGGTSAGLQRGCDELQSCASGLWHDIGRGGGRSSSSTGSATANRACRREKDIQEMN</sequence>
<protein>
    <submittedName>
        <fullName evidence="2">Uncharacterized protein</fullName>
    </submittedName>
</protein>
<gene>
    <name evidence="2" type="ORF">GUJ93_ZPchr0001g30091</name>
</gene>
<feature type="region of interest" description="Disordered" evidence="1">
    <location>
        <begin position="1"/>
        <end position="26"/>
    </location>
</feature>
<feature type="region of interest" description="Disordered" evidence="1">
    <location>
        <begin position="43"/>
        <end position="73"/>
    </location>
</feature>
<dbReference type="AlphaFoldDB" id="A0A8J5S8A0"/>
<reference evidence="2" key="1">
    <citation type="journal article" date="2021" name="bioRxiv">
        <title>Whole Genome Assembly and Annotation of Northern Wild Rice, Zizania palustris L., Supports a Whole Genome Duplication in the Zizania Genus.</title>
        <authorList>
            <person name="Haas M."/>
            <person name="Kono T."/>
            <person name="Macchietto M."/>
            <person name="Millas R."/>
            <person name="McGilp L."/>
            <person name="Shao M."/>
            <person name="Duquette J."/>
            <person name="Hirsch C.N."/>
            <person name="Kimball J."/>
        </authorList>
    </citation>
    <scope>NUCLEOTIDE SEQUENCE</scope>
    <source>
        <tissue evidence="2">Fresh leaf tissue</tissue>
    </source>
</reference>
<dbReference type="EMBL" id="JAAALK010000288">
    <property type="protein sequence ID" value="KAG8051876.1"/>
    <property type="molecule type" value="Genomic_DNA"/>
</dbReference>
<evidence type="ECO:0000313" key="2">
    <source>
        <dbReference type="EMBL" id="KAG8051876.1"/>
    </source>
</evidence>
<organism evidence="2 3">
    <name type="scientific">Zizania palustris</name>
    <name type="common">Northern wild rice</name>
    <dbReference type="NCBI Taxonomy" id="103762"/>
    <lineage>
        <taxon>Eukaryota</taxon>
        <taxon>Viridiplantae</taxon>
        <taxon>Streptophyta</taxon>
        <taxon>Embryophyta</taxon>
        <taxon>Tracheophyta</taxon>
        <taxon>Spermatophyta</taxon>
        <taxon>Magnoliopsida</taxon>
        <taxon>Liliopsida</taxon>
        <taxon>Poales</taxon>
        <taxon>Poaceae</taxon>
        <taxon>BOP clade</taxon>
        <taxon>Oryzoideae</taxon>
        <taxon>Oryzeae</taxon>
        <taxon>Zizaniinae</taxon>
        <taxon>Zizania</taxon>
    </lineage>
</organism>
<feature type="compositionally biased region" description="Basic and acidic residues" evidence="1">
    <location>
        <begin position="63"/>
        <end position="73"/>
    </location>
</feature>
<evidence type="ECO:0000313" key="3">
    <source>
        <dbReference type="Proteomes" id="UP000729402"/>
    </source>
</evidence>
<accession>A0A8J5S8A0</accession>
<proteinExistence type="predicted"/>
<reference evidence="2" key="2">
    <citation type="submission" date="2021-02" db="EMBL/GenBank/DDBJ databases">
        <authorList>
            <person name="Kimball J.A."/>
            <person name="Haas M.W."/>
            <person name="Macchietto M."/>
            <person name="Kono T."/>
            <person name="Duquette J."/>
            <person name="Shao M."/>
        </authorList>
    </citation>
    <scope>NUCLEOTIDE SEQUENCE</scope>
    <source>
        <tissue evidence="2">Fresh leaf tissue</tissue>
    </source>
</reference>
<keyword evidence="3" id="KW-1185">Reference proteome</keyword>
<evidence type="ECO:0000256" key="1">
    <source>
        <dbReference type="SAM" id="MobiDB-lite"/>
    </source>
</evidence>
<feature type="compositionally biased region" description="Low complexity" evidence="1">
    <location>
        <begin position="50"/>
        <end position="59"/>
    </location>
</feature>
<comment type="caution">
    <text evidence="2">The sequence shown here is derived from an EMBL/GenBank/DDBJ whole genome shotgun (WGS) entry which is preliminary data.</text>
</comment>
<name>A0A8J5S8A0_ZIZPA</name>